<name>A0A1M5Y792_9BURK</name>
<dbReference type="InterPro" id="IPR036390">
    <property type="entry name" value="WH_DNA-bd_sf"/>
</dbReference>
<dbReference type="PANTHER" id="PTHR33164:SF105">
    <property type="entry name" value="TRANSCRIPTIONAL REPRESSOR PROTEIN-RELATED"/>
    <property type="match status" value="1"/>
</dbReference>
<organism evidence="2 3">
    <name type="scientific">Pollutimonas bauzanensis</name>
    <dbReference type="NCBI Taxonomy" id="658167"/>
    <lineage>
        <taxon>Bacteria</taxon>
        <taxon>Pseudomonadati</taxon>
        <taxon>Pseudomonadota</taxon>
        <taxon>Betaproteobacteria</taxon>
        <taxon>Burkholderiales</taxon>
        <taxon>Alcaligenaceae</taxon>
        <taxon>Pollutimonas</taxon>
    </lineage>
</organism>
<accession>A0A1M5Y792</accession>
<dbReference type="InterPro" id="IPR036388">
    <property type="entry name" value="WH-like_DNA-bd_sf"/>
</dbReference>
<dbReference type="GO" id="GO:0003700">
    <property type="term" value="F:DNA-binding transcription factor activity"/>
    <property type="evidence" value="ECO:0007669"/>
    <property type="project" value="InterPro"/>
</dbReference>
<reference evidence="2 3" key="1">
    <citation type="submission" date="2016-11" db="EMBL/GenBank/DDBJ databases">
        <authorList>
            <person name="Jaros S."/>
            <person name="Januszkiewicz K."/>
            <person name="Wedrychowicz H."/>
        </authorList>
    </citation>
    <scope>NUCLEOTIDE SEQUENCE [LARGE SCALE GENOMIC DNA]</scope>
    <source>
        <strain evidence="2 3">CGMCC 1.10190</strain>
    </source>
</reference>
<dbReference type="Pfam" id="PF12802">
    <property type="entry name" value="MarR_2"/>
    <property type="match status" value="1"/>
</dbReference>
<dbReference type="STRING" id="658167.SAMN04488135_108116"/>
<evidence type="ECO:0000259" key="1">
    <source>
        <dbReference type="PROSITE" id="PS50995"/>
    </source>
</evidence>
<dbReference type="GO" id="GO:0006950">
    <property type="term" value="P:response to stress"/>
    <property type="evidence" value="ECO:0007669"/>
    <property type="project" value="TreeGrafter"/>
</dbReference>
<protein>
    <submittedName>
        <fullName evidence="2">Transcriptional regulator, MarR family</fullName>
    </submittedName>
</protein>
<evidence type="ECO:0000313" key="2">
    <source>
        <dbReference type="EMBL" id="SHI07799.1"/>
    </source>
</evidence>
<dbReference type="PANTHER" id="PTHR33164">
    <property type="entry name" value="TRANSCRIPTIONAL REGULATOR, MARR FAMILY"/>
    <property type="match status" value="1"/>
</dbReference>
<dbReference type="EMBL" id="FQXE01000008">
    <property type="protein sequence ID" value="SHI07799.1"/>
    <property type="molecule type" value="Genomic_DNA"/>
</dbReference>
<proteinExistence type="predicted"/>
<evidence type="ECO:0000313" key="3">
    <source>
        <dbReference type="Proteomes" id="UP000184226"/>
    </source>
</evidence>
<dbReference type="InterPro" id="IPR000835">
    <property type="entry name" value="HTH_MarR-typ"/>
</dbReference>
<gene>
    <name evidence="2" type="ORF">SAMN04488135_108116</name>
</gene>
<dbReference type="SUPFAM" id="SSF46785">
    <property type="entry name" value="Winged helix' DNA-binding domain"/>
    <property type="match status" value="1"/>
</dbReference>
<dbReference type="PROSITE" id="PS50995">
    <property type="entry name" value="HTH_MARR_2"/>
    <property type="match status" value="1"/>
</dbReference>
<feature type="domain" description="HTH marR-type" evidence="1">
    <location>
        <begin position="17"/>
        <end position="149"/>
    </location>
</feature>
<dbReference type="AlphaFoldDB" id="A0A1M5Y792"/>
<keyword evidence="3" id="KW-1185">Reference proteome</keyword>
<dbReference type="Gene3D" id="1.10.10.10">
    <property type="entry name" value="Winged helix-like DNA-binding domain superfamily/Winged helix DNA-binding domain"/>
    <property type="match status" value="1"/>
</dbReference>
<dbReference type="InterPro" id="IPR039422">
    <property type="entry name" value="MarR/SlyA-like"/>
</dbReference>
<dbReference type="SMART" id="SM00347">
    <property type="entry name" value="HTH_MARR"/>
    <property type="match status" value="1"/>
</dbReference>
<sequence length="150" mass="16555">MCICTQYTFLMTIPIAQVCNCFAARQAARFITQLYERHLSKAGITGSQYTILAVIQSRPGIAMAELAHELVMDRTSLVRALKPLLSNGYVTAAPGPNAGRKMALSLSSSGLEKFREAGPHWQAAQREWELMVGSERAKALREELIAVTRM</sequence>
<dbReference type="Proteomes" id="UP000184226">
    <property type="component" value="Unassembled WGS sequence"/>
</dbReference>